<dbReference type="AlphaFoldDB" id="A0A9D2U3X2"/>
<evidence type="ECO:0000313" key="2">
    <source>
        <dbReference type="EMBL" id="HJD35279.1"/>
    </source>
</evidence>
<organism evidence="2 3">
    <name type="scientific">Candidatus Mediterraneibacter tabaqchaliae</name>
    <dbReference type="NCBI Taxonomy" id="2838689"/>
    <lineage>
        <taxon>Bacteria</taxon>
        <taxon>Bacillati</taxon>
        <taxon>Bacillota</taxon>
        <taxon>Clostridia</taxon>
        <taxon>Lachnospirales</taxon>
        <taxon>Lachnospiraceae</taxon>
        <taxon>Mediterraneibacter</taxon>
    </lineage>
</organism>
<dbReference type="Proteomes" id="UP000823897">
    <property type="component" value="Unassembled WGS sequence"/>
</dbReference>
<evidence type="ECO:0008006" key="4">
    <source>
        <dbReference type="Google" id="ProtNLM"/>
    </source>
</evidence>
<protein>
    <recommendedName>
        <fullName evidence="4">DUF3784 domain-containing protein</fullName>
    </recommendedName>
</protein>
<keyword evidence="1" id="KW-0812">Transmembrane</keyword>
<dbReference type="EMBL" id="DWUV01000233">
    <property type="protein sequence ID" value="HJD35279.1"/>
    <property type="molecule type" value="Genomic_DNA"/>
</dbReference>
<feature type="transmembrane region" description="Helical" evidence="1">
    <location>
        <begin position="50"/>
        <end position="71"/>
    </location>
</feature>
<comment type="caution">
    <text evidence="2">The sequence shown here is derived from an EMBL/GenBank/DDBJ whole genome shotgun (WGS) entry which is preliminary data.</text>
</comment>
<sequence length="104" mass="11815">MSESNYGFLIFMGAVLIFWGIPTFRGNLLLIHLYNRWKVLPEERKPYGRLTGSALMVIGGSIIITGILQCISEQEYWYYITVAGTVIGLVMIGYALLKYNRGIF</sequence>
<evidence type="ECO:0000313" key="3">
    <source>
        <dbReference type="Proteomes" id="UP000823897"/>
    </source>
</evidence>
<feature type="transmembrane region" description="Helical" evidence="1">
    <location>
        <begin position="77"/>
        <end position="97"/>
    </location>
</feature>
<proteinExistence type="predicted"/>
<reference evidence="2" key="1">
    <citation type="journal article" date="2021" name="PeerJ">
        <title>Extensive microbial diversity within the chicken gut microbiome revealed by metagenomics and culture.</title>
        <authorList>
            <person name="Gilroy R."/>
            <person name="Ravi A."/>
            <person name="Getino M."/>
            <person name="Pursley I."/>
            <person name="Horton D.L."/>
            <person name="Alikhan N.F."/>
            <person name="Baker D."/>
            <person name="Gharbi K."/>
            <person name="Hall N."/>
            <person name="Watson M."/>
            <person name="Adriaenssens E.M."/>
            <person name="Foster-Nyarko E."/>
            <person name="Jarju S."/>
            <person name="Secka A."/>
            <person name="Antonio M."/>
            <person name="Oren A."/>
            <person name="Chaudhuri R.R."/>
            <person name="La Ragione R."/>
            <person name="Hildebrand F."/>
            <person name="Pallen M.J."/>
        </authorList>
    </citation>
    <scope>NUCLEOTIDE SEQUENCE</scope>
    <source>
        <strain evidence="2">ChiGjej3B3-11674</strain>
    </source>
</reference>
<reference evidence="2" key="2">
    <citation type="submission" date="2021-04" db="EMBL/GenBank/DDBJ databases">
        <authorList>
            <person name="Gilroy R."/>
        </authorList>
    </citation>
    <scope>NUCLEOTIDE SEQUENCE</scope>
    <source>
        <strain evidence="2">ChiGjej3B3-11674</strain>
    </source>
</reference>
<evidence type="ECO:0000256" key="1">
    <source>
        <dbReference type="SAM" id="Phobius"/>
    </source>
</evidence>
<gene>
    <name evidence="2" type="ORF">H9911_12220</name>
</gene>
<name>A0A9D2U3X2_9FIRM</name>
<feature type="transmembrane region" description="Helical" evidence="1">
    <location>
        <begin position="6"/>
        <end position="30"/>
    </location>
</feature>
<keyword evidence="1" id="KW-1133">Transmembrane helix</keyword>
<accession>A0A9D2U3X2</accession>
<keyword evidence="1" id="KW-0472">Membrane</keyword>